<sequence>MFMSQSEIEKYGQEAARYEQLARYYQFHNPKKYVELYMKYYDALTNLVQAYEKRDSQEATLPSHIRFFHSASNTPAVDILVNGQKVIKNISFKQFSPYLTLVQGKYRIDIVPVGNETPIFSALVPIMGNHTYTFATINNDNHLQLQPMLDNTHLPAGQAKIRFAHFSPDTPVVNVSLKDGDHLFENVLFKQITDFLEVSPGTADIEVSLADNQSVLLTIPDFKVEPNIIYTISILGYSTKDPKLEAVILTN</sequence>
<feature type="domain" description="DUF4397" evidence="1">
    <location>
        <begin position="63"/>
        <end position="175"/>
    </location>
</feature>
<gene>
    <name evidence="2" type="ordered locus">BA_2292</name>
</gene>
<accession>A0A0F7REI4</accession>
<reference evidence="2 3" key="1">
    <citation type="journal article" date="2003" name="Nature">
        <title>The genome sequence of Bacillus anthracis Ames and comparison to closely related bacteria.</title>
        <authorList>
            <person name="Read T.D."/>
            <person name="Peterson S.N."/>
            <person name="Tourasse N."/>
            <person name="Baillie L.W."/>
            <person name="Paulsen I.T."/>
            <person name="Nelson K.E."/>
            <person name="Tettelin H."/>
            <person name="Fouts D.E."/>
            <person name="Eisen J.A."/>
            <person name="Gill S.R."/>
            <person name="Holtzapple E.K."/>
            <person name="Okstad O.A."/>
            <person name="Helgason E."/>
            <person name="Rilstone J."/>
            <person name="Wu M."/>
            <person name="Kolonay J.F."/>
            <person name="Beanan M.J."/>
            <person name="Dodson R.J."/>
            <person name="Brinkac L.M."/>
            <person name="Gwinn M."/>
            <person name="DeBoy R.T."/>
            <person name="Madpu R."/>
            <person name="Daugherty S.C."/>
            <person name="Durkin A.S."/>
            <person name="Haft D.H."/>
            <person name="Nelson W.C."/>
            <person name="Peterson J.D."/>
            <person name="Pop M."/>
            <person name="Khouri H.M."/>
            <person name="Radune D."/>
            <person name="Benton J.L."/>
            <person name="Mahamoud Y."/>
            <person name="Jiang L."/>
            <person name="Hance I.R."/>
            <person name="Weidman J.F."/>
            <person name="Berry K.J."/>
            <person name="Plaut R.D."/>
            <person name="Wolf A.M."/>
            <person name="Watkins K.L."/>
            <person name="Nierman W.C."/>
            <person name="Hazen A."/>
            <person name="Cline R."/>
            <person name="Redmond C."/>
            <person name="Thwaite J.E."/>
            <person name="White O."/>
            <person name="Salzberg S.L."/>
            <person name="Thomason B."/>
            <person name="Friedlander A.M."/>
            <person name="Koehler T.M."/>
            <person name="Hanna P.C."/>
            <person name="Kolsto A.B."/>
            <person name="Fraser C.M."/>
        </authorList>
    </citation>
    <scope>NUCLEOTIDE SEQUENCE [LARGE SCALE GENOMIC DNA]</scope>
    <source>
        <strain evidence="3">Ames / isolate Porton</strain>
    </source>
</reference>
<dbReference type="Pfam" id="PF14344">
    <property type="entry name" value="DUF4397"/>
    <property type="match status" value="1"/>
</dbReference>
<dbReference type="InterPro" id="IPR025510">
    <property type="entry name" value="DUF4397"/>
</dbReference>
<dbReference type="AlphaFoldDB" id="A0A0F7REI4"/>
<evidence type="ECO:0000259" key="1">
    <source>
        <dbReference type="Pfam" id="PF14344"/>
    </source>
</evidence>
<name>A0A0F7REI4_BACAN</name>
<organism evidence="2 3">
    <name type="scientific">Bacillus anthracis</name>
    <name type="common">anthrax bacterium</name>
    <dbReference type="NCBI Taxonomy" id="1392"/>
    <lineage>
        <taxon>Bacteria</taxon>
        <taxon>Bacillati</taxon>
        <taxon>Bacillota</taxon>
        <taxon>Bacilli</taxon>
        <taxon>Bacillales</taxon>
        <taxon>Bacillaceae</taxon>
        <taxon>Bacillus</taxon>
        <taxon>Bacillus cereus group</taxon>
    </lineage>
</organism>
<evidence type="ECO:0000313" key="2">
    <source>
        <dbReference type="EMBL" id="AAP26163.1"/>
    </source>
</evidence>
<proteinExistence type="predicted"/>
<protein>
    <recommendedName>
        <fullName evidence="1">DUF4397 domain-containing protein</fullName>
    </recommendedName>
</protein>
<dbReference type="KEGG" id="ban:BA_2292"/>
<dbReference type="EMBL" id="AE016879">
    <property type="protein sequence ID" value="AAP26163.1"/>
    <property type="molecule type" value="Genomic_DNA"/>
</dbReference>
<evidence type="ECO:0000313" key="3">
    <source>
        <dbReference type="Proteomes" id="UP000000427"/>
    </source>
</evidence>
<dbReference type="Proteomes" id="UP000000427">
    <property type="component" value="Chromosome"/>
</dbReference>